<feature type="compositionally biased region" description="Basic and acidic residues" evidence="1">
    <location>
        <begin position="257"/>
        <end position="268"/>
    </location>
</feature>
<evidence type="ECO:0000256" key="1">
    <source>
        <dbReference type="SAM" id="MobiDB-lite"/>
    </source>
</evidence>
<evidence type="ECO:0000313" key="2">
    <source>
        <dbReference type="EMBL" id="GJT10034.1"/>
    </source>
</evidence>
<dbReference type="Gene3D" id="2.40.70.10">
    <property type="entry name" value="Acid Proteases"/>
    <property type="match status" value="1"/>
</dbReference>
<dbReference type="CDD" id="cd00303">
    <property type="entry name" value="retropepsin_like"/>
    <property type="match status" value="1"/>
</dbReference>
<dbReference type="InterPro" id="IPR021109">
    <property type="entry name" value="Peptidase_aspartic_dom_sf"/>
</dbReference>
<dbReference type="EMBL" id="BQNB010012957">
    <property type="protein sequence ID" value="GJT10034.1"/>
    <property type="molecule type" value="Genomic_DNA"/>
</dbReference>
<reference evidence="2" key="1">
    <citation type="journal article" date="2022" name="Int. J. Mol. Sci.">
        <title>Draft Genome of Tanacetum Coccineum: Genomic Comparison of Closely Related Tanacetum-Family Plants.</title>
        <authorList>
            <person name="Yamashiro T."/>
            <person name="Shiraishi A."/>
            <person name="Nakayama K."/>
            <person name="Satake H."/>
        </authorList>
    </citation>
    <scope>NUCLEOTIDE SEQUENCE</scope>
</reference>
<sequence>MEITTTTMGMVGTIGVPIRDFRHVALRSMMNREKVRYAASSFVNIALTWWNTQIQARGRETAIGMTWSDFKALLWRNFVQVMRIGKGAPESARIKRYVEGLAPEIRGMLKATQPTTIQNAILRAGILMTRRELLGLSKCIEMRARKWMRMDGGRALNVNVNAVEALQDLNVMTGTFSLNDHFATTLFDSGPDFSFISIEFAPLLNVKPSIVNPGYVIEVADGKKVEVDRIIRDCKLELGNFVQFLGLVVNQSGIQREPGKRDGSKELESSETSSSFDPFLGLAGLGKANGWAYALE</sequence>
<organism evidence="2 3">
    <name type="scientific">Tanacetum coccineum</name>
    <dbReference type="NCBI Taxonomy" id="301880"/>
    <lineage>
        <taxon>Eukaryota</taxon>
        <taxon>Viridiplantae</taxon>
        <taxon>Streptophyta</taxon>
        <taxon>Embryophyta</taxon>
        <taxon>Tracheophyta</taxon>
        <taxon>Spermatophyta</taxon>
        <taxon>Magnoliopsida</taxon>
        <taxon>eudicotyledons</taxon>
        <taxon>Gunneridae</taxon>
        <taxon>Pentapetalae</taxon>
        <taxon>asterids</taxon>
        <taxon>campanulids</taxon>
        <taxon>Asterales</taxon>
        <taxon>Asteraceae</taxon>
        <taxon>Asteroideae</taxon>
        <taxon>Anthemideae</taxon>
        <taxon>Anthemidinae</taxon>
        <taxon>Tanacetum</taxon>
    </lineage>
</organism>
<proteinExistence type="predicted"/>
<dbReference type="Proteomes" id="UP001151760">
    <property type="component" value="Unassembled WGS sequence"/>
</dbReference>
<keyword evidence="2" id="KW-0695">RNA-directed DNA polymerase</keyword>
<gene>
    <name evidence="2" type="ORF">Tco_0857076</name>
</gene>
<dbReference type="Pfam" id="PF08284">
    <property type="entry name" value="RVP_2"/>
    <property type="match status" value="1"/>
</dbReference>
<reference evidence="2" key="2">
    <citation type="submission" date="2022-01" db="EMBL/GenBank/DDBJ databases">
        <authorList>
            <person name="Yamashiro T."/>
            <person name="Shiraishi A."/>
            <person name="Satake H."/>
            <person name="Nakayama K."/>
        </authorList>
    </citation>
    <scope>NUCLEOTIDE SEQUENCE</scope>
</reference>
<comment type="caution">
    <text evidence="2">The sequence shown here is derived from an EMBL/GenBank/DDBJ whole genome shotgun (WGS) entry which is preliminary data.</text>
</comment>
<dbReference type="GO" id="GO:0003964">
    <property type="term" value="F:RNA-directed DNA polymerase activity"/>
    <property type="evidence" value="ECO:0007669"/>
    <property type="project" value="UniProtKB-KW"/>
</dbReference>
<feature type="region of interest" description="Disordered" evidence="1">
    <location>
        <begin position="256"/>
        <end position="275"/>
    </location>
</feature>
<keyword evidence="2" id="KW-0808">Transferase</keyword>
<keyword evidence="2" id="KW-0548">Nucleotidyltransferase</keyword>
<name>A0ABQ5B9H1_9ASTR</name>
<protein>
    <submittedName>
        <fullName evidence="2">Reverse transcriptase domain-containing protein</fullName>
    </submittedName>
</protein>
<accession>A0ABQ5B9H1</accession>
<evidence type="ECO:0000313" key="3">
    <source>
        <dbReference type="Proteomes" id="UP001151760"/>
    </source>
</evidence>
<keyword evidence="3" id="KW-1185">Reference proteome</keyword>